<dbReference type="RefSeq" id="WP_104095393.1">
    <property type="nucleotide sequence ID" value="NZ_JACHBP010000001.1"/>
</dbReference>
<protein>
    <submittedName>
        <fullName evidence="2">SGNH/GDSL hydrolase family protein</fullName>
    </submittedName>
</protein>
<comment type="caution">
    <text evidence="2">The sequence shown here is derived from an EMBL/GenBank/DDBJ whole genome shotgun (WGS) entry which is preliminary data.</text>
</comment>
<name>A0A4R8V8Q1_9MICO</name>
<dbReference type="InterPro" id="IPR013830">
    <property type="entry name" value="SGNH_hydro"/>
</dbReference>
<evidence type="ECO:0000313" key="2">
    <source>
        <dbReference type="EMBL" id="TFB79521.1"/>
    </source>
</evidence>
<dbReference type="Pfam" id="PF13472">
    <property type="entry name" value="Lipase_GDSL_2"/>
    <property type="match status" value="1"/>
</dbReference>
<organism evidence="2 3">
    <name type="scientific">Terrimesophilobacter mesophilus</name>
    <dbReference type="NCBI Taxonomy" id="433647"/>
    <lineage>
        <taxon>Bacteria</taxon>
        <taxon>Bacillati</taxon>
        <taxon>Actinomycetota</taxon>
        <taxon>Actinomycetes</taxon>
        <taxon>Micrococcales</taxon>
        <taxon>Microbacteriaceae</taxon>
        <taxon>Terrimesophilobacter</taxon>
    </lineage>
</organism>
<evidence type="ECO:0000313" key="3">
    <source>
        <dbReference type="Proteomes" id="UP000298488"/>
    </source>
</evidence>
<keyword evidence="3" id="KW-1185">Reference proteome</keyword>
<dbReference type="InterPro" id="IPR053140">
    <property type="entry name" value="GDSL_Rv0518-like"/>
</dbReference>
<dbReference type="EMBL" id="SOFI01000003">
    <property type="protein sequence ID" value="TFB79521.1"/>
    <property type="molecule type" value="Genomic_DNA"/>
</dbReference>
<dbReference type="AlphaFoldDB" id="A0A4R8V8Q1"/>
<dbReference type="OrthoDB" id="3465773at2"/>
<reference evidence="2 3" key="1">
    <citation type="submission" date="2019-03" db="EMBL/GenBank/DDBJ databases">
        <title>Genomics of glacier-inhabiting Cryobacterium strains.</title>
        <authorList>
            <person name="Liu Q."/>
            <person name="Xin Y.-H."/>
        </authorList>
    </citation>
    <scope>NUCLEOTIDE SEQUENCE [LARGE SCALE GENOMIC DNA]</scope>
    <source>
        <strain evidence="2 3">CGMCC 1.10440</strain>
    </source>
</reference>
<dbReference type="Proteomes" id="UP000298488">
    <property type="component" value="Unassembled WGS sequence"/>
</dbReference>
<dbReference type="PANTHER" id="PTHR43784:SF2">
    <property type="entry name" value="GDSL-LIKE LIPASE_ACYLHYDROLASE, PUTATIVE (AFU_ORTHOLOGUE AFUA_2G00820)-RELATED"/>
    <property type="match status" value="1"/>
</dbReference>
<dbReference type="InterPro" id="IPR036514">
    <property type="entry name" value="SGNH_hydro_sf"/>
</dbReference>
<dbReference type="CDD" id="cd01832">
    <property type="entry name" value="SGNH_hydrolase_like_1"/>
    <property type="match status" value="1"/>
</dbReference>
<dbReference type="PANTHER" id="PTHR43784">
    <property type="entry name" value="GDSL-LIKE LIPASE/ACYLHYDROLASE, PUTATIVE (AFU_ORTHOLOGUE AFUA_2G00820)-RELATED"/>
    <property type="match status" value="1"/>
</dbReference>
<dbReference type="GO" id="GO:0016787">
    <property type="term" value="F:hydrolase activity"/>
    <property type="evidence" value="ECO:0007669"/>
    <property type="project" value="UniProtKB-KW"/>
</dbReference>
<proteinExistence type="predicted"/>
<accession>A0A4R8V8Q1</accession>
<keyword evidence="2" id="KW-0378">Hydrolase</keyword>
<feature type="domain" description="SGNH hydrolase-type esterase" evidence="1">
    <location>
        <begin position="8"/>
        <end position="194"/>
    </location>
</feature>
<dbReference type="Gene3D" id="3.40.50.1110">
    <property type="entry name" value="SGNH hydrolase"/>
    <property type="match status" value="1"/>
</dbReference>
<sequence>MQFRSYAAIGDSFTEGVGDELPDGVARGWADLVALGLALAARDGDGAASAGGATPFGYANLAIRGRLLGPIIDEQLDAAIALRPDLLSLNGGGNDIMRPKVSVESVADRLAAAAEKAMAAGIHVLLLSGGNPTKHIPLGARIEVRGEQLAAAVRARVPASGTITFVDNWADAELTDLRYWSVDKLHLNSLGHRRVAGNVLTGLGAPVPDWGDEQLELKRPGTIEYWRGFVLPWIGRRLTGRSSGDGREPKRPTLLPVQLA</sequence>
<evidence type="ECO:0000259" key="1">
    <source>
        <dbReference type="Pfam" id="PF13472"/>
    </source>
</evidence>
<gene>
    <name evidence="2" type="ORF">E3N84_05320</name>
</gene>
<dbReference type="SUPFAM" id="SSF52266">
    <property type="entry name" value="SGNH hydrolase"/>
    <property type="match status" value="1"/>
</dbReference>